<dbReference type="AlphaFoldDB" id="A0ABD5RYF6"/>
<evidence type="ECO:0000259" key="1">
    <source>
        <dbReference type="Pfam" id="PF24035"/>
    </source>
</evidence>
<feature type="domain" description="DUF7344" evidence="1">
    <location>
        <begin position="15"/>
        <end position="91"/>
    </location>
</feature>
<organism evidence="2 3">
    <name type="scientific">Halobium palmae</name>
    <dbReference type="NCBI Taxonomy" id="1776492"/>
    <lineage>
        <taxon>Archaea</taxon>
        <taxon>Methanobacteriati</taxon>
        <taxon>Methanobacteriota</taxon>
        <taxon>Stenosarchaea group</taxon>
        <taxon>Halobacteria</taxon>
        <taxon>Halobacteriales</taxon>
        <taxon>Haloferacaceae</taxon>
        <taxon>Halobium</taxon>
    </lineage>
</organism>
<dbReference type="Proteomes" id="UP001596328">
    <property type="component" value="Unassembled WGS sequence"/>
</dbReference>
<sequence>MDADPPRTLSPDDAFDLLANGRRRRVVEHLCASEGPIALSEVAKRLAAAETETADAADGRYKSVYVSLQQTHLPKLEDAGVLEYDEDDREVAAGPLLGEISSYVEDDDPAPVTTRRNDLAAGVCALGAVLFGAKTVGVPGLGALPSDPVAALVL</sequence>
<comment type="caution">
    <text evidence="2">The sequence shown here is derived from an EMBL/GenBank/DDBJ whole genome shotgun (WGS) entry which is preliminary data.</text>
</comment>
<dbReference type="Pfam" id="PF24035">
    <property type="entry name" value="DUF7344"/>
    <property type="match status" value="1"/>
</dbReference>
<dbReference type="InterPro" id="IPR036388">
    <property type="entry name" value="WH-like_DNA-bd_sf"/>
</dbReference>
<proteinExistence type="predicted"/>
<gene>
    <name evidence="2" type="ORF">ACFQE1_07955</name>
</gene>
<name>A0ABD5RYF6_9EURY</name>
<feature type="non-terminal residue" evidence="2">
    <location>
        <position position="154"/>
    </location>
</feature>
<reference evidence="2 3" key="1">
    <citation type="journal article" date="2019" name="Int. J. Syst. Evol. Microbiol.">
        <title>The Global Catalogue of Microorganisms (GCM) 10K type strain sequencing project: providing services to taxonomists for standard genome sequencing and annotation.</title>
        <authorList>
            <consortium name="The Broad Institute Genomics Platform"/>
            <consortium name="The Broad Institute Genome Sequencing Center for Infectious Disease"/>
            <person name="Wu L."/>
            <person name="Ma J."/>
        </authorList>
    </citation>
    <scope>NUCLEOTIDE SEQUENCE [LARGE SCALE GENOMIC DNA]</scope>
    <source>
        <strain evidence="2 3">NBRC 111368</strain>
    </source>
</reference>
<dbReference type="EMBL" id="JBHSWU010000144">
    <property type="protein sequence ID" value="MFC6724306.1"/>
    <property type="molecule type" value="Genomic_DNA"/>
</dbReference>
<dbReference type="Gene3D" id="1.10.10.10">
    <property type="entry name" value="Winged helix-like DNA-binding domain superfamily/Winged helix DNA-binding domain"/>
    <property type="match status" value="1"/>
</dbReference>
<evidence type="ECO:0000313" key="3">
    <source>
        <dbReference type="Proteomes" id="UP001596328"/>
    </source>
</evidence>
<accession>A0ABD5RYF6</accession>
<dbReference type="InterPro" id="IPR055768">
    <property type="entry name" value="DUF7344"/>
</dbReference>
<keyword evidence="3" id="KW-1185">Reference proteome</keyword>
<protein>
    <submittedName>
        <fullName evidence="2">ArsR family transcriptional regulator</fullName>
    </submittedName>
</protein>
<evidence type="ECO:0000313" key="2">
    <source>
        <dbReference type="EMBL" id="MFC6724306.1"/>
    </source>
</evidence>